<dbReference type="Proteomes" id="UP000005204">
    <property type="component" value="Unassembled WGS sequence"/>
</dbReference>
<proteinExistence type="predicted"/>
<dbReference type="Pfam" id="PF00650">
    <property type="entry name" value="CRAL_TRIO"/>
    <property type="match status" value="1"/>
</dbReference>
<reference evidence="3" key="1">
    <citation type="journal article" date="2008" name="Insect Biochem. Mol. Biol.">
        <title>The genome of a lepidopteran model insect, the silkworm Bombyx mori.</title>
        <authorList>
            <consortium name="International Silkworm Genome Consortium"/>
        </authorList>
    </citation>
    <scope>NUCLEOTIDE SEQUENCE [LARGE SCALE GENOMIC DNA]</scope>
    <source>
        <strain evidence="3">p50T</strain>
    </source>
</reference>
<dbReference type="PRINTS" id="PR00180">
    <property type="entry name" value="CRETINALDHBP"/>
</dbReference>
<dbReference type="PANTHER" id="PTHR10174:SF222">
    <property type="entry name" value="GH10083P-RELATED"/>
    <property type="match status" value="1"/>
</dbReference>
<dbReference type="PANTHER" id="PTHR10174">
    <property type="entry name" value="ALPHA-TOCOPHEROL TRANSFER PROTEIN-RELATED"/>
    <property type="match status" value="1"/>
</dbReference>
<reference evidence="2" key="2">
    <citation type="submission" date="2022-06" db="UniProtKB">
        <authorList>
            <consortium name="EnsemblMetazoa"/>
        </authorList>
    </citation>
    <scope>IDENTIFICATION</scope>
    <source>
        <strain evidence="2">p50T (Dazao)</strain>
    </source>
</reference>
<name>A0A8R2R5Y9_BOMMO</name>
<dbReference type="RefSeq" id="XP_037872463.1">
    <property type="nucleotide sequence ID" value="XM_038016535.2"/>
</dbReference>
<dbReference type="KEGG" id="bmor:105842706"/>
<dbReference type="InterPro" id="IPR001251">
    <property type="entry name" value="CRAL-TRIO_dom"/>
</dbReference>
<evidence type="ECO:0000313" key="3">
    <source>
        <dbReference type="Proteomes" id="UP000005204"/>
    </source>
</evidence>
<dbReference type="GeneID" id="105842706"/>
<evidence type="ECO:0000259" key="1">
    <source>
        <dbReference type="Pfam" id="PF00650"/>
    </source>
</evidence>
<feature type="domain" description="CRAL-TRIO" evidence="1">
    <location>
        <begin position="13"/>
        <end position="83"/>
    </location>
</feature>
<keyword evidence="3" id="KW-1185">Reference proteome</keyword>
<accession>A0A8R2R5Y9</accession>
<evidence type="ECO:0000313" key="2">
    <source>
        <dbReference type="EnsemblMetazoa" id="XP_037872463.1"/>
    </source>
</evidence>
<dbReference type="Gene3D" id="3.40.525.10">
    <property type="entry name" value="CRAL-TRIO lipid binding domain"/>
    <property type="match status" value="1"/>
</dbReference>
<dbReference type="SUPFAM" id="SSF52087">
    <property type="entry name" value="CRAL/TRIO domain"/>
    <property type="match status" value="1"/>
</dbReference>
<organism evidence="2 3">
    <name type="scientific">Bombyx mori</name>
    <name type="common">Silk moth</name>
    <dbReference type="NCBI Taxonomy" id="7091"/>
    <lineage>
        <taxon>Eukaryota</taxon>
        <taxon>Metazoa</taxon>
        <taxon>Ecdysozoa</taxon>
        <taxon>Arthropoda</taxon>
        <taxon>Hexapoda</taxon>
        <taxon>Insecta</taxon>
        <taxon>Pterygota</taxon>
        <taxon>Neoptera</taxon>
        <taxon>Endopterygota</taxon>
        <taxon>Lepidoptera</taxon>
        <taxon>Glossata</taxon>
        <taxon>Ditrysia</taxon>
        <taxon>Bombycoidea</taxon>
        <taxon>Bombycidae</taxon>
        <taxon>Bombycinae</taxon>
        <taxon>Bombyx</taxon>
    </lineage>
</organism>
<dbReference type="AlphaFoldDB" id="A0A8R2R5Y9"/>
<dbReference type="InterPro" id="IPR036865">
    <property type="entry name" value="CRAL-TRIO_dom_sf"/>
</dbReference>
<dbReference type="GO" id="GO:1902936">
    <property type="term" value="F:phosphatidylinositol bisphosphate binding"/>
    <property type="evidence" value="ECO:0007669"/>
    <property type="project" value="TreeGrafter"/>
</dbReference>
<protein>
    <recommendedName>
        <fullName evidence="1">CRAL-TRIO domain-containing protein</fullName>
    </recommendedName>
</protein>
<sequence length="143" mass="16182">MSEIISAIDLFEISEISPIITEGYSMRIKGIHLITTSKLVEIIIGIFRKALGTKVGNRIHVHADLESLHKHVSKDVLPVELGGSEGSLVKLHDQRIEVFTSKENLEYFERVSKFGTEEKYRPKGQFSELHMGMTGSFRNLRVD</sequence>
<dbReference type="EnsemblMetazoa" id="XM_038016535.1">
    <property type="protein sequence ID" value="XP_037872463.1"/>
    <property type="gene ID" value="LOC105842706"/>
</dbReference>
<dbReference type="Gene3D" id="1.20.5.1200">
    <property type="entry name" value="Alpha-tocopherol transfer"/>
    <property type="match status" value="1"/>
</dbReference>
<dbReference type="GO" id="GO:0016020">
    <property type="term" value="C:membrane"/>
    <property type="evidence" value="ECO:0007669"/>
    <property type="project" value="TreeGrafter"/>
</dbReference>